<protein>
    <submittedName>
        <fullName evidence="2">Uncharacterized protein</fullName>
    </submittedName>
</protein>
<dbReference type="EMBL" id="LKST01000001">
    <property type="protein sequence ID" value="KQB84907.1"/>
    <property type="molecule type" value="Genomic_DNA"/>
</dbReference>
<keyword evidence="3" id="KW-1185">Reference proteome</keyword>
<name>A0A0Q1DXF2_9CORY</name>
<proteinExistence type="predicted"/>
<feature type="transmembrane region" description="Helical" evidence="1">
    <location>
        <begin position="118"/>
        <end position="141"/>
    </location>
</feature>
<comment type="caution">
    <text evidence="2">The sequence shown here is derived from an EMBL/GenBank/DDBJ whole genome shotgun (WGS) entry which is preliminary data.</text>
</comment>
<feature type="transmembrane region" description="Helical" evidence="1">
    <location>
        <begin position="42"/>
        <end position="61"/>
    </location>
</feature>
<feature type="transmembrane region" description="Helical" evidence="1">
    <location>
        <begin position="67"/>
        <end position="84"/>
    </location>
</feature>
<evidence type="ECO:0000313" key="2">
    <source>
        <dbReference type="EMBL" id="KQB84907.1"/>
    </source>
</evidence>
<evidence type="ECO:0000256" key="1">
    <source>
        <dbReference type="SAM" id="Phobius"/>
    </source>
</evidence>
<keyword evidence="1" id="KW-0812">Transmembrane</keyword>
<keyword evidence="1" id="KW-0472">Membrane</keyword>
<dbReference type="STRING" id="1544416.Cocul_00036"/>
<accession>A0A0Q1DXF2</accession>
<dbReference type="AlphaFoldDB" id="A0A0Q1DXF2"/>
<gene>
    <name evidence="2" type="ORF">Cocul_00036</name>
</gene>
<feature type="transmembrane region" description="Helical" evidence="1">
    <location>
        <begin position="147"/>
        <end position="173"/>
    </location>
</feature>
<dbReference type="RefSeq" id="WP_055121317.1">
    <property type="nucleotide sequence ID" value="NZ_LKST01000001.1"/>
</dbReference>
<evidence type="ECO:0000313" key="3">
    <source>
        <dbReference type="Proteomes" id="UP000050517"/>
    </source>
</evidence>
<reference evidence="2 3" key="1">
    <citation type="submission" date="2015-10" db="EMBL/GenBank/DDBJ databases">
        <title>Corynebacteirum lowii and Corynebacterium oculi species nova, derived from human clinical disease and and emended description of Corynebacterium mastiditis.</title>
        <authorList>
            <person name="Bernard K."/>
            <person name="Pacheco A.L."/>
            <person name="Mcdougall C."/>
            <person name="Burtx T."/>
            <person name="Weibe D."/>
            <person name="Tyler S."/>
            <person name="Olson A.B."/>
            <person name="Cnockaert M."/>
            <person name="Eguchi H."/>
            <person name="Kuwahara T."/>
            <person name="Nakayama-Imaohji H."/>
            <person name="Boudewijins M."/>
            <person name="Van Hoecke F."/>
            <person name="Bernier A.-M."/>
            <person name="Vandamme P."/>
        </authorList>
    </citation>
    <scope>NUCLEOTIDE SEQUENCE [LARGE SCALE GENOMIC DNA]</scope>
    <source>
        <strain evidence="2 3">NML 130210</strain>
    </source>
</reference>
<dbReference type="PATRIC" id="fig|1544416.3.peg.35"/>
<keyword evidence="1" id="KW-1133">Transmembrane helix</keyword>
<organism evidence="2 3">
    <name type="scientific">Corynebacterium oculi</name>
    <dbReference type="NCBI Taxonomy" id="1544416"/>
    <lineage>
        <taxon>Bacteria</taxon>
        <taxon>Bacillati</taxon>
        <taxon>Actinomycetota</taxon>
        <taxon>Actinomycetes</taxon>
        <taxon>Mycobacteriales</taxon>
        <taxon>Corynebacteriaceae</taxon>
        <taxon>Corynebacterium</taxon>
    </lineage>
</organism>
<dbReference type="Proteomes" id="UP000050517">
    <property type="component" value="Unassembled WGS sequence"/>
</dbReference>
<dbReference type="OrthoDB" id="4410589at2"/>
<sequence>MISLDTLYRNHEAAKARRWEKNQAQSGAWLASWRNRTTTLRLVFSLWGLCALALTLAVIGLWWRPAYFASLVVMLLVCVPWILLRITINSKEDAPATVLDEYENSVVNFWNRITLRLLIAWGFAFFLILSLTNSFSLYTAVDTPPTWWNVILGGIFLIASLLITTLPAVGYALTFHARPDTDSTE</sequence>